<dbReference type="eggNOG" id="ENOG5032W0G">
    <property type="taxonomic scope" value="Bacteria"/>
</dbReference>
<reference evidence="1 2" key="1">
    <citation type="submission" date="2013-02" db="EMBL/GenBank/DDBJ databases">
        <title>The Genome Sequence of Acinetobacter sp. NIPH 899.</title>
        <authorList>
            <consortium name="The Broad Institute Genome Sequencing Platform"/>
            <consortium name="The Broad Institute Genome Sequencing Center for Infectious Disease"/>
            <person name="Cerqueira G."/>
            <person name="Feldgarden M."/>
            <person name="Courvalin P."/>
            <person name="Perichon B."/>
            <person name="Grillot-Courvalin C."/>
            <person name="Clermont D."/>
            <person name="Rocha E."/>
            <person name="Yoon E.-J."/>
            <person name="Nemec A."/>
            <person name="Walker B."/>
            <person name="Young S.K."/>
            <person name="Zeng Q."/>
            <person name="Gargeya S."/>
            <person name="Fitzgerald M."/>
            <person name="Haas B."/>
            <person name="Abouelleil A."/>
            <person name="Alvarado L."/>
            <person name="Arachchi H.M."/>
            <person name="Berlin A.M."/>
            <person name="Chapman S.B."/>
            <person name="Dewar J."/>
            <person name="Goldberg J."/>
            <person name="Griggs A."/>
            <person name="Gujja S."/>
            <person name="Hansen M."/>
            <person name="Howarth C."/>
            <person name="Imamovic A."/>
            <person name="Larimer J."/>
            <person name="McCowan C."/>
            <person name="Murphy C."/>
            <person name="Neiman D."/>
            <person name="Pearson M."/>
            <person name="Priest M."/>
            <person name="Roberts A."/>
            <person name="Saif S."/>
            <person name="Shea T."/>
            <person name="Sisk P."/>
            <person name="Sykes S."/>
            <person name="Wortman J."/>
            <person name="Nusbaum C."/>
            <person name="Birren B."/>
        </authorList>
    </citation>
    <scope>NUCLEOTIDE SEQUENCE [LARGE SCALE GENOMIC DNA]</scope>
    <source>
        <strain evidence="1 2">NIPH 899</strain>
    </source>
</reference>
<gene>
    <name evidence="1" type="ORF">F969_03731</name>
</gene>
<dbReference type="HOGENOM" id="CLU_779927_0_0_6"/>
<dbReference type="Proteomes" id="UP000013070">
    <property type="component" value="Unassembled WGS sequence"/>
</dbReference>
<dbReference type="RefSeq" id="WP_004787244.1">
    <property type="nucleotide sequence ID" value="NZ_KB849409.1"/>
</dbReference>
<evidence type="ECO:0000313" key="2">
    <source>
        <dbReference type="Proteomes" id="UP000013070"/>
    </source>
</evidence>
<sequence>MLTRIHSIFKFCFVFSSLLFVGGCQQSSEPQVEMEQAEVKTVQSPANDFTLMCENIEKNMSQINEQRTTFALEQINQDLKVCLPLMELAEQKHLMQRSTEMYQRFLHVERTEFQQRAFEQYALDMAQHPTIQQSHFEQLTTRDQYLLKHKGQAYVELLDQGNGTLQYRRSPEYLARIFAPYLPTAEKVFIENLAEQNIEPVLVEKRLQLEAANIAARALFWEDYLQTYPKSSYQRDAEYLLKQYTYFLFRGSEQSPISEDYRDRYSVETSHLETIIGLAQGQKSKLSTQAQLFLEFLDMNPEQRQRALAAEYRDRSSTEQILFYAQVTPPSQNYGKDCFKDAICL</sequence>
<dbReference type="AlphaFoldDB" id="N8VC81"/>
<keyword evidence="2" id="KW-1185">Reference proteome</keyword>
<dbReference type="PATRIC" id="fig|1217710.3.peg.3586"/>
<accession>N8VC81</accession>
<proteinExistence type="predicted"/>
<dbReference type="EMBL" id="APPE01000087">
    <property type="protein sequence ID" value="ENU97501.1"/>
    <property type="molecule type" value="Genomic_DNA"/>
</dbReference>
<evidence type="ECO:0000313" key="1">
    <source>
        <dbReference type="EMBL" id="ENU97501.1"/>
    </source>
</evidence>
<name>N8VC81_9GAMM</name>
<protein>
    <submittedName>
        <fullName evidence="1">Uncharacterized protein</fullName>
    </submittedName>
</protein>
<comment type="caution">
    <text evidence="1">The sequence shown here is derived from an EMBL/GenBank/DDBJ whole genome shotgun (WGS) entry which is preliminary data.</text>
</comment>
<dbReference type="PROSITE" id="PS51257">
    <property type="entry name" value="PROKAR_LIPOPROTEIN"/>
    <property type="match status" value="1"/>
</dbReference>
<organism evidence="1 2">
    <name type="scientific">Acinetobacter variabilis</name>
    <dbReference type="NCBI Taxonomy" id="70346"/>
    <lineage>
        <taxon>Bacteria</taxon>
        <taxon>Pseudomonadati</taxon>
        <taxon>Pseudomonadota</taxon>
        <taxon>Gammaproteobacteria</taxon>
        <taxon>Moraxellales</taxon>
        <taxon>Moraxellaceae</taxon>
        <taxon>Acinetobacter</taxon>
    </lineage>
</organism>